<sequence length="2285" mass="256041">MGEEEDSQEYFPISMESLVFDYLTLDISNKQQNQILSDICKIGETRTQDIVDYAENLWKKYKFHQAGLRLLRLFVSLHGYNKEKLLPTIFMVLNVIDKSRIRNQYIAACRCIAKIITAKDFPKTITLDQFGVFRFLDQKELDAQAMSKFADAYGDCIIKVTDKNLPSFHYARVNSSRIPRDIYIEKVIPKIERQLLRSAESFIEVATRILPSYDFPVTPKSLAQVLLNLISNNAAKTEAPKLLPKVSPCFNPDDLFKAGIATLKSCKNFESKGVLAQSFSAFNANKISQETLEQYIQLIQSEKQADVQNNLIIVLKSAPDRSLPLFKNLTMNNSNIAAICAVLFECSKSDDVVSFIHPSFNLSPASVARVLIKQGAKLTKEEEEAILGPTKFMNDKFEALLMNGQASQCVDIFMSAPKQFTNNALAIPEDIVAPLVDQLVINPNVEDDIILKFAQKVKKSPSSFDRLTLCILWPSKVTKEDVPRLLELFGLRRNLVGRSLSEAGFTKEQYDHVKNAFDAYLDNPLSQEDIQFILCQDEIDLSHPSAKKYAEMKDEIAHPNATTNLPQLKKQFEKQKPKVIEQQKQIKKELNETRVQPVLDSIYLLTCHFKNERKPITASLTSLTRYLLDLRDVQIFTDDVENCLFSCLTRVPAFRTMPRTILAILTHDNETLDHGLLKYLVPSGTLSDVMLHMIASDLPALLSDKEYCTKFCDPEAITNETDIDLLLPIYLEHSNLSQEIFDFTVALCNDIPVSSGKLKVAFDSMLDNDSIIRSCALNCIGVSRFDIKASPLFICQLHIHAVNDELAKELINSIEPEYEMTPERINEVYSELFNRNSTDDILQKNIGLSYGDLMGKNKDTATKFLTEIYKKNSQKVESYDVPIQNNARIAISYAFVTLKPITPACIDFITLVALKDTVDIVRENMTKVCEFYIGNFQKEDLPDLFNRFYEPLNLPPVSSPENNRLRICLVQLCSKIVNTDYNRYGKQLLDCLIKYNTRSNSDELRDISAKTISALAKKNAKEIPQMIEDLQKTIDQQDTFEKLLGYAYSYCALLHAQGVKSLQSGIFDTTETLSKSKRIDDRCLACFFFAGLSFMFGAILELSLPKVLPVLLALFGDKVEIVRTAAEKAIQSIVKNLTHACVERVLPYALDKVENDASWRVQQAAILLVEAVLRNKPKNIVKYVPNLVQSLGVALKSATSSIRDNAVDTIELLKTSIANEAVVDIFDYIVQAISNPSSLPIAIDKIMHLNLIKRLDQTDLSLIIPIIASGCNSPNLQLKTDSLKIFGQLPNIAIESAIDQFSDEIIPPLLNGVSDSAPNVRAISAASLSSVVVCLKSEKYDQIMDTLIQEMTTKKSFSERQGNSQAIASLIKAHGVEQLDSHLQSFVDLAKNSKDLKVREGYISLLGFLSHFFGEEFSSGFDISIEAVLDACADPNDAIRTVGLRSASLIAKTFSLSHPQLILKPYFACALKENWRQRLCAVNFMKSFVMATTGTTEADDKGIRTIGELLMKLEAAVDKELLYPALITLWILSADPVPTVSQEAQLVWRQAIPNTGNFLRNAMDILLERISVFTHSEYEVVRTVGAYAMANSIRKLKTRFLKKCFECIEEQLDEQDIDAVHGAILDIHLMIELLTQEEKIHVCEMLAPFLSSPFTIIRQESFEAFVQMRDSLGEQGAREVTSSLVRYVFQKASADSDVSYLSGLLNILGHNAMVDLSHKILHRPLTEDRPIIAQRIVGAADKALDEVMPTFAERVISMSAHPPTELDGKLAVGIAENVIDVLSERNKKVFCDKLVENMRSQQPQNRQASIVIGGYLLRKVSSSFNDVVRALVRASLYLFDDPLDDIQNLAIESIAGVSKEIPIDDIPALIKEVCDTLESLCTVTKVRAFSKPESFEALNLILEDSFKSNDHGAVFCACSILATVVPQLDEPPVTTRKLLAHCVLALQLFSDNDIQLKILKGSRALFEKAASERQMLTYSLPMSYIRLFRSGKLAIQSAAADALCCYAQKISAPIIVIRCLLQIVRTQILKVSSTVINAIITIVKNIKLTKEECDETVYALTPLFKHSKMAMRELAAIGVSATLLSSPVDYMVEKILGNTIIDFSNDQFTHTSIVILDDILKNKSPQIIDKILPFVMDKLKNWQNNNSDEVRAIYPKICMTCIICMPSLLDKLLPYVLDIFQNGEVEQQVVACQELHRLIAIIDKLSSSDAVEILKCLMSAYDYGSPAVQSAAATSIFDLYHLDEKDDNQIKSLATKMDDPKSIYNSFKSIIEQVQTDRANQRNAK</sequence>
<feature type="repeat" description="HEAT" evidence="2">
    <location>
        <begin position="1107"/>
        <end position="1144"/>
    </location>
</feature>
<accession>A0ABR2JZX5</accession>
<name>A0ABR2JZX5_9EUKA</name>
<dbReference type="SMART" id="SM01349">
    <property type="entry name" value="TOG"/>
    <property type="match status" value="1"/>
</dbReference>
<dbReference type="PROSITE" id="PS50077">
    <property type="entry name" value="HEAT_REPEAT"/>
    <property type="match status" value="2"/>
</dbReference>
<reference evidence="4 5" key="1">
    <citation type="submission" date="2024-04" db="EMBL/GenBank/DDBJ databases">
        <title>Tritrichomonas musculus Genome.</title>
        <authorList>
            <person name="Alves-Ferreira E."/>
            <person name="Grigg M."/>
            <person name="Lorenzi H."/>
            <person name="Galac M."/>
        </authorList>
    </citation>
    <scope>NUCLEOTIDE SEQUENCE [LARGE SCALE GENOMIC DNA]</scope>
    <source>
        <strain evidence="4 5">EAF2021</strain>
    </source>
</reference>
<dbReference type="Proteomes" id="UP001470230">
    <property type="component" value="Unassembled WGS sequence"/>
</dbReference>
<protein>
    <submittedName>
        <fullName evidence="4">HEAT repeat-containing protein 2</fullName>
    </submittedName>
</protein>
<dbReference type="EMBL" id="JAPFFF010000008">
    <property type="protein sequence ID" value="KAK8884410.1"/>
    <property type="molecule type" value="Genomic_DNA"/>
</dbReference>
<dbReference type="SUPFAM" id="SSF48371">
    <property type="entry name" value="ARM repeat"/>
    <property type="match status" value="3"/>
</dbReference>
<dbReference type="PANTHER" id="PTHR23346:SF7">
    <property type="entry name" value="STALLED RIBOSOME SENSOR GCN1"/>
    <property type="match status" value="1"/>
</dbReference>
<dbReference type="Pfam" id="PF23271">
    <property type="entry name" value="HEAT_GCN1"/>
    <property type="match status" value="1"/>
</dbReference>
<gene>
    <name evidence="4" type="ORF">M9Y10_043520</name>
</gene>
<evidence type="ECO:0000313" key="4">
    <source>
        <dbReference type="EMBL" id="KAK8884410.1"/>
    </source>
</evidence>
<dbReference type="InterPro" id="IPR021133">
    <property type="entry name" value="HEAT_type_2"/>
</dbReference>
<evidence type="ECO:0000256" key="1">
    <source>
        <dbReference type="ARBA" id="ARBA00022737"/>
    </source>
</evidence>
<dbReference type="Gene3D" id="1.25.10.10">
    <property type="entry name" value="Leucine-rich Repeat Variant"/>
    <property type="match status" value="4"/>
</dbReference>
<evidence type="ECO:0000259" key="3">
    <source>
        <dbReference type="SMART" id="SM01349"/>
    </source>
</evidence>
<feature type="domain" description="TOG" evidence="3">
    <location>
        <begin position="1021"/>
        <end position="1238"/>
    </location>
</feature>
<evidence type="ECO:0000256" key="2">
    <source>
        <dbReference type="PROSITE-ProRule" id="PRU00103"/>
    </source>
</evidence>
<feature type="repeat" description="HEAT" evidence="2">
    <location>
        <begin position="1305"/>
        <end position="1342"/>
    </location>
</feature>
<dbReference type="PANTHER" id="PTHR23346">
    <property type="entry name" value="TRANSLATIONAL ACTIVATOR GCN1-RELATED"/>
    <property type="match status" value="1"/>
</dbReference>
<comment type="caution">
    <text evidence="4">The sequence shown here is derived from an EMBL/GenBank/DDBJ whole genome shotgun (WGS) entry which is preliminary data.</text>
</comment>
<dbReference type="Pfam" id="PF24987">
    <property type="entry name" value="HEAT_EF3_N"/>
    <property type="match status" value="1"/>
</dbReference>
<dbReference type="InterPro" id="IPR016024">
    <property type="entry name" value="ARM-type_fold"/>
</dbReference>
<proteinExistence type="predicted"/>
<dbReference type="InterPro" id="IPR057546">
    <property type="entry name" value="HEAT_GCN1"/>
</dbReference>
<evidence type="ECO:0000313" key="5">
    <source>
        <dbReference type="Proteomes" id="UP001470230"/>
    </source>
</evidence>
<keyword evidence="5" id="KW-1185">Reference proteome</keyword>
<dbReference type="InterPro" id="IPR034085">
    <property type="entry name" value="TOG"/>
</dbReference>
<dbReference type="InterPro" id="IPR011989">
    <property type="entry name" value="ARM-like"/>
</dbReference>
<keyword evidence="1" id="KW-0677">Repeat</keyword>
<organism evidence="4 5">
    <name type="scientific">Tritrichomonas musculus</name>
    <dbReference type="NCBI Taxonomy" id="1915356"/>
    <lineage>
        <taxon>Eukaryota</taxon>
        <taxon>Metamonada</taxon>
        <taxon>Parabasalia</taxon>
        <taxon>Tritrichomonadida</taxon>
        <taxon>Tritrichomonadidae</taxon>
        <taxon>Tritrichomonas</taxon>
    </lineage>
</organism>